<evidence type="ECO:0000313" key="3">
    <source>
        <dbReference type="Proteomes" id="UP000594263"/>
    </source>
</evidence>
<dbReference type="Proteomes" id="UP000594263">
    <property type="component" value="Unplaced"/>
</dbReference>
<dbReference type="AlphaFoldDB" id="A0A7N0SY80"/>
<accession>A0A7N0SY80</accession>
<proteinExistence type="predicted"/>
<sequence length="66" mass="7640">MIWDHVSGICHFAAVTMDVCVFYFLLPLNSDPRRLRTYLLTLSFTGRFEPADGKVPEHGQEIQDRQ</sequence>
<feature type="transmembrane region" description="Helical" evidence="1">
    <location>
        <begin position="6"/>
        <end position="26"/>
    </location>
</feature>
<keyword evidence="1" id="KW-1133">Transmembrane helix</keyword>
<protein>
    <submittedName>
        <fullName evidence="2">Uncharacterized protein</fullName>
    </submittedName>
</protein>
<dbReference type="Gramene" id="Kaladp0012s0040.1.v1.1">
    <property type="protein sequence ID" value="Kaladp0012s0040.1.v1.1"/>
    <property type="gene ID" value="Kaladp0012s0040.v1.1"/>
</dbReference>
<dbReference type="EnsemblPlants" id="Kaladp0012s0040.1.v1.1">
    <property type="protein sequence ID" value="Kaladp0012s0040.1.v1.1"/>
    <property type="gene ID" value="Kaladp0012s0040.v1.1"/>
</dbReference>
<evidence type="ECO:0000313" key="2">
    <source>
        <dbReference type="EnsemblPlants" id="Kaladp0012s0040.1.v1.1"/>
    </source>
</evidence>
<organism evidence="2 3">
    <name type="scientific">Kalanchoe fedtschenkoi</name>
    <name type="common">Lavender scallops</name>
    <name type="synonym">South American air plant</name>
    <dbReference type="NCBI Taxonomy" id="63787"/>
    <lineage>
        <taxon>Eukaryota</taxon>
        <taxon>Viridiplantae</taxon>
        <taxon>Streptophyta</taxon>
        <taxon>Embryophyta</taxon>
        <taxon>Tracheophyta</taxon>
        <taxon>Spermatophyta</taxon>
        <taxon>Magnoliopsida</taxon>
        <taxon>eudicotyledons</taxon>
        <taxon>Gunneridae</taxon>
        <taxon>Pentapetalae</taxon>
        <taxon>Saxifragales</taxon>
        <taxon>Crassulaceae</taxon>
        <taxon>Kalanchoe</taxon>
    </lineage>
</organism>
<evidence type="ECO:0000256" key="1">
    <source>
        <dbReference type="SAM" id="Phobius"/>
    </source>
</evidence>
<keyword evidence="1" id="KW-0472">Membrane</keyword>
<name>A0A7N0SY80_KALFE</name>
<reference evidence="2" key="1">
    <citation type="submission" date="2021-01" db="UniProtKB">
        <authorList>
            <consortium name="EnsemblPlants"/>
        </authorList>
    </citation>
    <scope>IDENTIFICATION</scope>
</reference>
<keyword evidence="3" id="KW-1185">Reference proteome</keyword>
<keyword evidence="1" id="KW-0812">Transmembrane</keyword>